<feature type="transmembrane region" description="Helical" evidence="1">
    <location>
        <begin position="21"/>
        <end position="41"/>
    </location>
</feature>
<proteinExistence type="predicted"/>
<name>A0AB34R4A7_9PORP</name>
<dbReference type="Pfam" id="PF25275">
    <property type="entry name" value="Golvesin_C"/>
    <property type="match status" value="1"/>
</dbReference>
<dbReference type="EMBL" id="JPIT01000030">
    <property type="protein sequence ID" value="KIO44231.1"/>
    <property type="molecule type" value="Genomic_DNA"/>
</dbReference>
<organism evidence="3 4">
    <name type="scientific">Sanguibacteroides justesenii</name>
    <dbReference type="NCBI Taxonomy" id="1547597"/>
    <lineage>
        <taxon>Bacteria</taxon>
        <taxon>Pseudomonadati</taxon>
        <taxon>Bacteroidota</taxon>
        <taxon>Bacteroidia</taxon>
        <taxon>Bacteroidales</taxon>
        <taxon>Porphyromonadaceae</taxon>
        <taxon>Sanguibacteroides</taxon>
    </lineage>
</organism>
<reference evidence="3 4" key="1">
    <citation type="submission" date="2014-07" db="EMBL/GenBank/DDBJ databases">
        <title>Porphyromonadaceae bacterium OUH 334697 = ATCC BAA-2682 = DSM 28341 draft genome.</title>
        <authorList>
            <person name="Sydenham T.V."/>
            <person name="Hasman H."/>
            <person name="Justesen U.S."/>
        </authorList>
    </citation>
    <scope>NUCLEOTIDE SEQUENCE [LARGE SCALE GENOMIC DNA]</scope>
    <source>
        <strain evidence="3 4">OUH 334697</strain>
    </source>
</reference>
<dbReference type="RefSeq" id="WP_041503549.1">
    <property type="nucleotide sequence ID" value="NZ_JPIT01000030.1"/>
</dbReference>
<sequence length="312" mass="35013">MNLYNVNTILTHEAKIQGRGILFKILAGLVIGGITYIVMIYHGNFPSASWQRIAISSYIPWVSTTLLNLLQNLFVIFTISGFYKRSTAENLEVHPAGNSEWLLGKTLGVIKVLFILDLASIGITSTVHVLLTDSPFNIGIYLFYFITLTVPATLFYSGLTLFLSFLTRHKGITILVTGLLYLCTSGFFHDYWNGTTDVLAISIPNIFSNITEPGEYEIFAHIPLIYTVQPPVLNNYCNGAILHYTIEQEKKQEVKLDLMNKRERRLGFWVPLGTFTLVTGKTSVTLDDRGSSSQYIVADAIKWVKKKPSTNK</sequence>
<feature type="transmembrane region" description="Helical" evidence="1">
    <location>
        <begin position="112"/>
        <end position="131"/>
    </location>
</feature>
<keyword evidence="1" id="KW-0812">Transmembrane</keyword>
<gene>
    <name evidence="3" type="ORF">IE90_09135</name>
</gene>
<feature type="transmembrane region" description="Helical" evidence="1">
    <location>
        <begin position="61"/>
        <end position="83"/>
    </location>
</feature>
<dbReference type="Proteomes" id="UP000031937">
    <property type="component" value="Unassembled WGS sequence"/>
</dbReference>
<evidence type="ECO:0000259" key="2">
    <source>
        <dbReference type="Pfam" id="PF25275"/>
    </source>
</evidence>
<feature type="domain" description="Golvesin/Xly CBD-like" evidence="2">
    <location>
        <begin position="240"/>
        <end position="304"/>
    </location>
</feature>
<evidence type="ECO:0000313" key="4">
    <source>
        <dbReference type="Proteomes" id="UP000031937"/>
    </source>
</evidence>
<keyword evidence="1" id="KW-1133">Transmembrane helix</keyword>
<dbReference type="InterPro" id="IPR033803">
    <property type="entry name" value="CBD-like_Golvesin-Xly"/>
</dbReference>
<keyword evidence="1" id="KW-0472">Membrane</keyword>
<accession>A0AB34R4A7</accession>
<comment type="caution">
    <text evidence="3">The sequence shown here is derived from an EMBL/GenBank/DDBJ whole genome shotgun (WGS) entry which is preliminary data.</text>
</comment>
<evidence type="ECO:0000313" key="3">
    <source>
        <dbReference type="EMBL" id="KIO44231.1"/>
    </source>
</evidence>
<feature type="transmembrane region" description="Helical" evidence="1">
    <location>
        <begin position="172"/>
        <end position="192"/>
    </location>
</feature>
<protein>
    <recommendedName>
        <fullName evidence="2">Golvesin/Xly CBD-like domain-containing protein</fullName>
    </recommendedName>
</protein>
<dbReference type="AlphaFoldDB" id="A0AB34R4A7"/>
<feature type="transmembrane region" description="Helical" evidence="1">
    <location>
        <begin position="143"/>
        <end position="165"/>
    </location>
</feature>
<evidence type="ECO:0000256" key="1">
    <source>
        <dbReference type="SAM" id="Phobius"/>
    </source>
</evidence>